<evidence type="ECO:0000256" key="2">
    <source>
        <dbReference type="ARBA" id="ARBA00022741"/>
    </source>
</evidence>
<dbReference type="Proteomes" id="UP000295351">
    <property type="component" value="Unassembled WGS sequence"/>
</dbReference>
<dbReference type="GO" id="GO:0035999">
    <property type="term" value="P:tetrahydrofolate interconversion"/>
    <property type="evidence" value="ECO:0007669"/>
    <property type="project" value="TreeGrafter"/>
</dbReference>
<evidence type="ECO:0000256" key="4">
    <source>
        <dbReference type="RuleBase" id="RU361279"/>
    </source>
</evidence>
<dbReference type="RefSeq" id="WP_133035528.1">
    <property type="nucleotide sequence ID" value="NZ_BAABEI010000012.1"/>
</dbReference>
<dbReference type="SUPFAM" id="SSF100950">
    <property type="entry name" value="NagB/RpiA/CoA transferase-like"/>
    <property type="match status" value="1"/>
</dbReference>
<accession>A0A4R2CKL9</accession>
<gene>
    <name evidence="5" type="ORF">EV665_11418</name>
</gene>
<comment type="caution">
    <text evidence="5">The sequence shown here is derived from an EMBL/GenBank/DDBJ whole genome shotgun (WGS) entry which is preliminary data.</text>
</comment>
<dbReference type="PANTHER" id="PTHR23407:SF1">
    <property type="entry name" value="5-FORMYLTETRAHYDROFOLATE CYCLO-LIGASE"/>
    <property type="match status" value="1"/>
</dbReference>
<proteinExistence type="inferred from homology"/>
<dbReference type="Gene3D" id="3.40.50.10420">
    <property type="entry name" value="NagB/RpiA/CoA transferase-like"/>
    <property type="match status" value="1"/>
</dbReference>
<sequence>MEADDNIPATFASPACFMHEVDPRYTGLPGPLDRQAWTDVDRWRRSERERLIAARLAVPAEMRARQSEAIAAGIVAEIGDVRGRIVSAYWPFRGEPDLRPLLAEIAKRGGRTALPVVVEKGRPLEFHLWQAGDPLSRGVWNIPIPAERNRVLPDIVLSPVVGYDAACYRLGYGGGFFDRTLAAMPARPRVIGLGYSAARLQTIYPQLHDIPMDLIVTETGTVRPAPQAEVSTVRALT</sequence>
<dbReference type="InterPro" id="IPR037171">
    <property type="entry name" value="NagB/RpiA_transferase-like"/>
</dbReference>
<comment type="cofactor">
    <cofactor evidence="4">
        <name>Mg(2+)</name>
        <dbReference type="ChEBI" id="CHEBI:18420"/>
    </cofactor>
</comment>
<dbReference type="InterPro" id="IPR002698">
    <property type="entry name" value="FTHF_cligase"/>
</dbReference>
<name>A0A4R2CKL9_SHIGR</name>
<keyword evidence="3 4" id="KW-0067">ATP-binding</keyword>
<dbReference type="EMBL" id="SLVX01000014">
    <property type="protein sequence ID" value="TCN41251.1"/>
    <property type="molecule type" value="Genomic_DNA"/>
</dbReference>
<comment type="similarity">
    <text evidence="1 4">Belongs to the 5-formyltetrahydrofolate cyclo-ligase family.</text>
</comment>
<evidence type="ECO:0000313" key="6">
    <source>
        <dbReference type="Proteomes" id="UP000295351"/>
    </source>
</evidence>
<reference evidence="5 6" key="1">
    <citation type="submission" date="2019-03" db="EMBL/GenBank/DDBJ databases">
        <title>Genomic Encyclopedia of Type Strains, Phase IV (KMG-IV): sequencing the most valuable type-strain genomes for metagenomic binning, comparative biology and taxonomic classification.</title>
        <authorList>
            <person name="Goeker M."/>
        </authorList>
    </citation>
    <scope>NUCLEOTIDE SEQUENCE [LARGE SCALE GENOMIC DNA]</scope>
    <source>
        <strain evidence="5 6">DSM 18401</strain>
    </source>
</reference>
<dbReference type="Pfam" id="PF01812">
    <property type="entry name" value="5-FTHF_cyc-lig"/>
    <property type="match status" value="1"/>
</dbReference>
<dbReference type="GO" id="GO:0030272">
    <property type="term" value="F:5-formyltetrahydrofolate cyclo-ligase activity"/>
    <property type="evidence" value="ECO:0007669"/>
    <property type="project" value="UniProtKB-EC"/>
</dbReference>
<keyword evidence="2 4" id="KW-0547">Nucleotide-binding</keyword>
<dbReference type="GO" id="GO:0005524">
    <property type="term" value="F:ATP binding"/>
    <property type="evidence" value="ECO:0007669"/>
    <property type="project" value="UniProtKB-KW"/>
</dbReference>
<evidence type="ECO:0000256" key="1">
    <source>
        <dbReference type="ARBA" id="ARBA00010638"/>
    </source>
</evidence>
<organism evidence="5 6">
    <name type="scientific">Shinella granuli</name>
    <dbReference type="NCBI Taxonomy" id="323621"/>
    <lineage>
        <taxon>Bacteria</taxon>
        <taxon>Pseudomonadati</taxon>
        <taxon>Pseudomonadota</taxon>
        <taxon>Alphaproteobacteria</taxon>
        <taxon>Hyphomicrobiales</taxon>
        <taxon>Rhizobiaceae</taxon>
        <taxon>Shinella</taxon>
    </lineage>
</organism>
<dbReference type="PANTHER" id="PTHR23407">
    <property type="entry name" value="ATPASE INHIBITOR/5-FORMYLTETRAHYDROFOLATE CYCLO-LIGASE"/>
    <property type="match status" value="1"/>
</dbReference>
<keyword evidence="4" id="KW-0479">Metal-binding</keyword>
<dbReference type="GO" id="GO:0009396">
    <property type="term" value="P:folic acid-containing compound biosynthetic process"/>
    <property type="evidence" value="ECO:0007669"/>
    <property type="project" value="TreeGrafter"/>
</dbReference>
<evidence type="ECO:0000256" key="3">
    <source>
        <dbReference type="ARBA" id="ARBA00022840"/>
    </source>
</evidence>
<protein>
    <recommendedName>
        <fullName evidence="4">5-formyltetrahydrofolate cyclo-ligase</fullName>
        <ecNumber evidence="4">6.3.3.2</ecNumber>
    </recommendedName>
</protein>
<dbReference type="InterPro" id="IPR024185">
    <property type="entry name" value="FTHF_cligase-like_sf"/>
</dbReference>
<dbReference type="EC" id="6.3.3.2" evidence="4"/>
<evidence type="ECO:0000313" key="5">
    <source>
        <dbReference type="EMBL" id="TCN41251.1"/>
    </source>
</evidence>
<keyword evidence="4" id="KW-0460">Magnesium</keyword>
<dbReference type="AlphaFoldDB" id="A0A4R2CKL9"/>
<dbReference type="GO" id="GO:0046872">
    <property type="term" value="F:metal ion binding"/>
    <property type="evidence" value="ECO:0007669"/>
    <property type="project" value="UniProtKB-KW"/>
</dbReference>
<keyword evidence="6" id="KW-1185">Reference proteome</keyword>
<comment type="catalytic activity">
    <reaction evidence="4">
        <text>(6S)-5-formyl-5,6,7,8-tetrahydrofolate + ATP = (6R)-5,10-methenyltetrahydrofolate + ADP + phosphate</text>
        <dbReference type="Rhea" id="RHEA:10488"/>
        <dbReference type="ChEBI" id="CHEBI:30616"/>
        <dbReference type="ChEBI" id="CHEBI:43474"/>
        <dbReference type="ChEBI" id="CHEBI:57455"/>
        <dbReference type="ChEBI" id="CHEBI:57457"/>
        <dbReference type="ChEBI" id="CHEBI:456216"/>
        <dbReference type="EC" id="6.3.3.2"/>
    </reaction>
</comment>
<dbReference type="NCBIfam" id="TIGR02727">
    <property type="entry name" value="MTHFS_bact"/>
    <property type="match status" value="1"/>
</dbReference>